<evidence type="ECO:0000313" key="1">
    <source>
        <dbReference type="EMBL" id="CAB5371948.1"/>
    </source>
</evidence>
<dbReference type="AlphaFoldDB" id="A0A916ECJ4"/>
<organism evidence="1 2">
    <name type="scientific">Rhizophagus irregularis</name>
    <dbReference type="NCBI Taxonomy" id="588596"/>
    <lineage>
        <taxon>Eukaryota</taxon>
        <taxon>Fungi</taxon>
        <taxon>Fungi incertae sedis</taxon>
        <taxon>Mucoromycota</taxon>
        <taxon>Glomeromycotina</taxon>
        <taxon>Glomeromycetes</taxon>
        <taxon>Glomerales</taxon>
        <taxon>Glomeraceae</taxon>
        <taxon>Rhizophagus</taxon>
    </lineage>
</organism>
<sequence>MEAEDEVDQSPQSLKRSLHYHTYSINPIMEVVNEELYMSPKTRSWSKISTPSDEYNLFIDDIHFDAIKEMSKGVVELSQGQTRTIKDLSSVMQQQRS</sequence>
<name>A0A916ECJ4_9GLOM</name>
<evidence type="ECO:0000313" key="2">
    <source>
        <dbReference type="Proteomes" id="UP000684084"/>
    </source>
</evidence>
<proteinExistence type="predicted"/>
<protein>
    <submittedName>
        <fullName evidence="1">Uncharacterized protein</fullName>
    </submittedName>
</protein>
<accession>A0A916ECJ4</accession>
<reference evidence="1" key="1">
    <citation type="submission" date="2020-05" db="EMBL/GenBank/DDBJ databases">
        <authorList>
            <person name="Rincon C."/>
            <person name="Sanders R I."/>
            <person name="Robbins C."/>
            <person name="Chaturvedi A."/>
        </authorList>
    </citation>
    <scope>NUCLEOTIDE SEQUENCE</scope>
    <source>
        <strain evidence="1">CHB12</strain>
    </source>
</reference>
<dbReference type="EMBL" id="CAGKOT010000030">
    <property type="protein sequence ID" value="CAB5371948.1"/>
    <property type="molecule type" value="Genomic_DNA"/>
</dbReference>
<gene>
    <name evidence="1" type="ORF">CHRIB12_LOCUS13288</name>
</gene>
<comment type="caution">
    <text evidence="1">The sequence shown here is derived from an EMBL/GenBank/DDBJ whole genome shotgun (WGS) entry which is preliminary data.</text>
</comment>
<dbReference type="VEuPathDB" id="FungiDB:RhiirFUN_006576"/>
<dbReference type="Proteomes" id="UP000684084">
    <property type="component" value="Unassembled WGS sequence"/>
</dbReference>